<reference evidence="1 2" key="1">
    <citation type="submission" date="2019-12" db="EMBL/GenBank/DDBJ databases">
        <authorList>
            <person name="Alioto T."/>
            <person name="Alioto T."/>
            <person name="Gomez Garrido J."/>
        </authorList>
    </citation>
    <scope>NUCLEOTIDE SEQUENCE [LARGE SCALE GENOMIC DNA]</scope>
</reference>
<accession>A0A8S0RC28</accession>
<dbReference type="GO" id="GO:0005829">
    <property type="term" value="C:cytosol"/>
    <property type="evidence" value="ECO:0007669"/>
    <property type="project" value="GOC"/>
</dbReference>
<comment type="caution">
    <text evidence="1">The sequence shown here is derived from an EMBL/GenBank/DDBJ whole genome shotgun (WGS) entry which is preliminary data.</text>
</comment>
<evidence type="ECO:0000313" key="2">
    <source>
        <dbReference type="Proteomes" id="UP000594638"/>
    </source>
</evidence>
<name>A0A8S0RC28_OLEEU</name>
<dbReference type="PANTHER" id="PTHR11099">
    <property type="entry name" value="VACUOLAR SORTING PROTEIN 35"/>
    <property type="match status" value="1"/>
</dbReference>
<keyword evidence="2" id="KW-1185">Reference proteome</keyword>
<dbReference type="GO" id="GO:0005770">
    <property type="term" value="C:late endosome"/>
    <property type="evidence" value="ECO:0007669"/>
    <property type="project" value="TreeGrafter"/>
</dbReference>
<proteinExistence type="predicted"/>
<dbReference type="GO" id="GO:0042147">
    <property type="term" value="P:retrograde transport, endosome to Golgi"/>
    <property type="evidence" value="ECO:0007669"/>
    <property type="project" value="InterPro"/>
</dbReference>
<sequence length="104" mass="12157">MLISNGIEDEDKWPAKGIARIQHIAFYLHRALDSNNLREELKYSAQLLSELRTSRLMPHKGMCRWLDHIPMSPIEGSLTIFQVIYNLTPGYHQVIHNCSLFYLF</sequence>
<dbReference type="PANTHER" id="PTHR11099:SF6">
    <property type="entry name" value="VACUOLAR PROTEIN SORTING-ASSOCIATED PROTEIN 35B"/>
    <property type="match status" value="1"/>
</dbReference>
<gene>
    <name evidence="1" type="ORF">OLEA9_A098629</name>
</gene>
<dbReference type="InterPro" id="IPR005378">
    <property type="entry name" value="Vps35"/>
</dbReference>
<dbReference type="EMBL" id="CACTIH010002589">
    <property type="protein sequence ID" value="CAA2976860.1"/>
    <property type="molecule type" value="Genomic_DNA"/>
</dbReference>
<dbReference type="AlphaFoldDB" id="A0A8S0RC28"/>
<organism evidence="1 2">
    <name type="scientific">Olea europaea subsp. europaea</name>
    <dbReference type="NCBI Taxonomy" id="158383"/>
    <lineage>
        <taxon>Eukaryota</taxon>
        <taxon>Viridiplantae</taxon>
        <taxon>Streptophyta</taxon>
        <taxon>Embryophyta</taxon>
        <taxon>Tracheophyta</taxon>
        <taxon>Spermatophyta</taxon>
        <taxon>Magnoliopsida</taxon>
        <taxon>eudicotyledons</taxon>
        <taxon>Gunneridae</taxon>
        <taxon>Pentapetalae</taxon>
        <taxon>asterids</taxon>
        <taxon>lamiids</taxon>
        <taxon>Lamiales</taxon>
        <taxon>Oleaceae</taxon>
        <taxon>Oleeae</taxon>
        <taxon>Olea</taxon>
    </lineage>
</organism>
<dbReference type="GO" id="GO:0030906">
    <property type="term" value="C:retromer, cargo-selective complex"/>
    <property type="evidence" value="ECO:0007669"/>
    <property type="project" value="InterPro"/>
</dbReference>
<dbReference type="GO" id="GO:0006886">
    <property type="term" value="P:intracellular protein transport"/>
    <property type="evidence" value="ECO:0007669"/>
    <property type="project" value="TreeGrafter"/>
</dbReference>
<evidence type="ECO:0000313" key="1">
    <source>
        <dbReference type="EMBL" id="CAA2976860.1"/>
    </source>
</evidence>
<dbReference type="Gramene" id="OE9A098629T2">
    <property type="protein sequence ID" value="OE9A098629C2"/>
    <property type="gene ID" value="OE9A098629"/>
</dbReference>
<dbReference type="OrthoDB" id="1675611at2759"/>
<protein>
    <submittedName>
        <fullName evidence="1">Vacuolar sorting-associated 35B-like isoform X1</fullName>
    </submittedName>
</protein>
<dbReference type="Proteomes" id="UP000594638">
    <property type="component" value="Unassembled WGS sequence"/>
</dbReference>